<feature type="compositionally biased region" description="Polar residues" evidence="1">
    <location>
        <begin position="647"/>
        <end position="667"/>
    </location>
</feature>
<evidence type="ECO:0000256" key="1">
    <source>
        <dbReference type="SAM" id="MobiDB-lite"/>
    </source>
</evidence>
<feature type="compositionally biased region" description="Polar residues" evidence="1">
    <location>
        <begin position="454"/>
        <end position="473"/>
    </location>
</feature>
<proteinExistence type="predicted"/>
<reference evidence="3 4" key="1">
    <citation type="journal article" date="2017" name="G3 (Bethesda)">
        <title>The Physical Genome Mapping of Anopheles albimanus Corrected Scaffold Misassemblies and Identified Interarm Rearrangements in Genus Anopheles.</title>
        <authorList>
            <person name="Artemov G.N."/>
            <person name="Peery A.N."/>
            <person name="Jiang X."/>
            <person name="Tu Z."/>
            <person name="Stegniy V.N."/>
            <person name="Sharakhova M.V."/>
            <person name="Sharakhov I.V."/>
        </authorList>
    </citation>
    <scope>NUCLEOTIDE SEQUENCE [LARGE SCALE GENOMIC DNA]</scope>
    <source>
        <strain evidence="3 4">ALBI9_A</strain>
    </source>
</reference>
<feature type="region of interest" description="Disordered" evidence="1">
    <location>
        <begin position="568"/>
        <end position="691"/>
    </location>
</feature>
<keyword evidence="2" id="KW-0732">Signal</keyword>
<feature type="region of interest" description="Disordered" evidence="1">
    <location>
        <begin position="60"/>
        <end position="96"/>
    </location>
</feature>
<feature type="compositionally biased region" description="Acidic residues" evidence="1">
    <location>
        <begin position="706"/>
        <end position="720"/>
    </location>
</feature>
<feature type="compositionally biased region" description="Low complexity" evidence="1">
    <location>
        <begin position="136"/>
        <end position="153"/>
    </location>
</feature>
<accession>A0A182FQT5</accession>
<dbReference type="Proteomes" id="UP000069272">
    <property type="component" value="Chromosome 2R"/>
</dbReference>
<feature type="compositionally biased region" description="Basic residues" evidence="1">
    <location>
        <begin position="516"/>
        <end position="526"/>
    </location>
</feature>
<reference evidence="3" key="2">
    <citation type="submission" date="2022-08" db="UniProtKB">
        <authorList>
            <consortium name="EnsemblMetazoa"/>
        </authorList>
    </citation>
    <scope>IDENTIFICATION</scope>
    <source>
        <strain evidence="3">STECLA/ALBI9_A</strain>
    </source>
</reference>
<feature type="compositionally biased region" description="Basic residues" evidence="1">
    <location>
        <begin position="74"/>
        <end position="90"/>
    </location>
</feature>
<keyword evidence="4" id="KW-1185">Reference proteome</keyword>
<feature type="signal peptide" evidence="2">
    <location>
        <begin position="1"/>
        <end position="17"/>
    </location>
</feature>
<protein>
    <submittedName>
        <fullName evidence="3">Uncharacterized protein</fullName>
    </submittedName>
</protein>
<feature type="compositionally biased region" description="Low complexity" evidence="1">
    <location>
        <begin position="295"/>
        <end position="306"/>
    </location>
</feature>
<feature type="region of interest" description="Disordered" evidence="1">
    <location>
        <begin position="268"/>
        <end position="311"/>
    </location>
</feature>
<feature type="compositionally biased region" description="Polar residues" evidence="1">
    <location>
        <begin position="488"/>
        <end position="504"/>
    </location>
</feature>
<dbReference type="VEuPathDB" id="VectorBase:AALB008906"/>
<feature type="region of interest" description="Disordered" evidence="1">
    <location>
        <begin position="706"/>
        <end position="746"/>
    </location>
</feature>
<evidence type="ECO:0000256" key="2">
    <source>
        <dbReference type="SAM" id="SignalP"/>
    </source>
</evidence>
<sequence>MDLFLFVSQLFVALVLSEELHPDGTQEDLKSDAATAADAAAADGIVALHRTKRHDVEIHRVIKRRPKLPPPGSRGRKPRPPRRPASKPRVKYGPPNVNYAPLSHYVPQSIEDPFSSGFDNPFADHQQQHHHHHGSFGEPPVSSSYSSSIHPSPTFGSPPFAYGGGGGGGPSSSIITSYESSSFGKPPASSYELLSTGPSSFGSKPSYESSLSFGSSKPGYHGAGSTSFGSHKPTFDSTAFGGAGLSKTSFGNGPSVFDSKVPSFLDSPSSSPTSGFDHLLSGSKPQSHGPVGGYSHSFTHPSVSSSGAGKLQPHFADSTAINTYTTPSGVGGKGGSFYSEIGSYGLDAHSKPQLPLETYKKDPYKTPLTSYEVPITNSKSNLFEPSHDFDTSTYKRAPHYSGGGGGGGSVSSTHSTSHSTSDASEEYIPSLPTRYDQDQFHTPTKANPNKPPGSGNSFPNLGNDNDPFTSFTSYYDGASESQKIPVKSQHQPTSFGSDGTSSEQYPGAQAGAGGKGRIRTRRKKKPAIPGPTIAHNLDTDDLRDAFGSSSDFHQVAIDADEFLEFEPKKQIKHSKPAGVTLARAGDSERAPSNFVLLSSQNKQSAIGQSKERQRSPTTATGSQAIADEHELSTNFFQTTAGQGGQRSGTKPTSANNDLNILSIQKSNSKSYYAGSSQASAGSDLRPTRRRDMLHYRSATSLDYTMLDEDDDDDENYDEISDIGTRYRGRKKKDLSEATTHRPSVTA</sequence>
<feature type="chain" id="PRO_5043668802" evidence="2">
    <location>
        <begin position="18"/>
        <end position="746"/>
    </location>
</feature>
<evidence type="ECO:0000313" key="4">
    <source>
        <dbReference type="Proteomes" id="UP000069272"/>
    </source>
</evidence>
<feature type="region of interest" description="Disordered" evidence="1">
    <location>
        <begin position="113"/>
        <end position="179"/>
    </location>
</feature>
<dbReference type="EnsemblMetazoa" id="AALB008906-RA">
    <property type="protein sequence ID" value="AALB008906-PA"/>
    <property type="gene ID" value="AALB008906"/>
</dbReference>
<dbReference type="AlphaFoldDB" id="A0A182FQT5"/>
<feature type="compositionally biased region" description="Polar residues" evidence="1">
    <location>
        <begin position="595"/>
        <end position="607"/>
    </location>
</feature>
<evidence type="ECO:0000313" key="3">
    <source>
        <dbReference type="EnsemblMetazoa" id="AALB008906-PA"/>
    </source>
</evidence>
<dbReference type="VEuPathDB" id="VectorBase:AALB20_033409"/>
<feature type="compositionally biased region" description="Low complexity" evidence="1">
    <location>
        <begin position="410"/>
        <end position="421"/>
    </location>
</feature>
<name>A0A182FQT5_ANOAL</name>
<feature type="region of interest" description="Disordered" evidence="1">
    <location>
        <begin position="378"/>
        <end position="539"/>
    </location>
</feature>
<feature type="compositionally biased region" description="Low complexity" evidence="1">
    <location>
        <begin position="668"/>
        <end position="682"/>
    </location>
</feature>
<organism evidence="3 4">
    <name type="scientific">Anopheles albimanus</name>
    <name type="common">New world malaria mosquito</name>
    <dbReference type="NCBI Taxonomy" id="7167"/>
    <lineage>
        <taxon>Eukaryota</taxon>
        <taxon>Metazoa</taxon>
        <taxon>Ecdysozoa</taxon>
        <taxon>Arthropoda</taxon>
        <taxon>Hexapoda</taxon>
        <taxon>Insecta</taxon>
        <taxon>Pterygota</taxon>
        <taxon>Neoptera</taxon>
        <taxon>Endopterygota</taxon>
        <taxon>Diptera</taxon>
        <taxon>Nematocera</taxon>
        <taxon>Culicoidea</taxon>
        <taxon>Culicidae</taxon>
        <taxon>Anophelinae</taxon>
        <taxon>Anopheles</taxon>
    </lineage>
</organism>